<feature type="region of interest" description="Disordered" evidence="1">
    <location>
        <begin position="1"/>
        <end position="50"/>
    </location>
</feature>
<feature type="region of interest" description="Disordered" evidence="1">
    <location>
        <begin position="205"/>
        <end position="224"/>
    </location>
</feature>
<evidence type="ECO:0000256" key="1">
    <source>
        <dbReference type="SAM" id="MobiDB-lite"/>
    </source>
</evidence>
<proteinExistence type="predicted"/>
<feature type="compositionally biased region" description="Low complexity" evidence="1">
    <location>
        <begin position="18"/>
        <end position="41"/>
    </location>
</feature>
<evidence type="ECO:0000313" key="2">
    <source>
        <dbReference type="EMBL" id="ROW10237.1"/>
    </source>
</evidence>
<gene>
    <name evidence="2" type="ORF">VMCG_01965</name>
</gene>
<feature type="compositionally biased region" description="Polar residues" evidence="1">
    <location>
        <begin position="265"/>
        <end position="277"/>
    </location>
</feature>
<dbReference type="OrthoDB" id="5424793at2759"/>
<protein>
    <recommendedName>
        <fullName evidence="4">Transcription factor domain-containing protein</fullName>
    </recommendedName>
</protein>
<dbReference type="EMBL" id="LKEA01000003">
    <property type="protein sequence ID" value="ROW10237.1"/>
    <property type="molecule type" value="Genomic_DNA"/>
</dbReference>
<organism evidence="2 3">
    <name type="scientific">Cytospora schulzeri</name>
    <dbReference type="NCBI Taxonomy" id="448051"/>
    <lineage>
        <taxon>Eukaryota</taxon>
        <taxon>Fungi</taxon>
        <taxon>Dikarya</taxon>
        <taxon>Ascomycota</taxon>
        <taxon>Pezizomycotina</taxon>
        <taxon>Sordariomycetes</taxon>
        <taxon>Sordariomycetidae</taxon>
        <taxon>Diaporthales</taxon>
        <taxon>Cytosporaceae</taxon>
        <taxon>Cytospora</taxon>
    </lineage>
</organism>
<feature type="region of interest" description="Disordered" evidence="1">
    <location>
        <begin position="265"/>
        <end position="295"/>
    </location>
</feature>
<evidence type="ECO:0000313" key="3">
    <source>
        <dbReference type="Proteomes" id="UP000283895"/>
    </source>
</evidence>
<keyword evidence="3" id="KW-1185">Reference proteome</keyword>
<evidence type="ECO:0008006" key="4">
    <source>
        <dbReference type="Google" id="ProtNLM"/>
    </source>
</evidence>
<sequence length="643" mass="69388">MTKPETHVKTGKVKTRSAPRTTPKATPKATSKATPKATPKANIKTETLADTPPPAALVQVHDYDDPNVLLPDKLKRFRDEKQANYSVALGTIKKDERGELSGITVPAGACAGKLKGSIPGGPSSLGAVFAQLASPTPAALPNFTLAGDNYAAHQIPRTSSWFYGTRTNSTSTVLAGRTGSYVVIAIVDDWKQALKDMKGLAATLQKHPAATRKTPPPSAPSKTFTIDVPMSAEDGTALQPSDSLGALRDAHEGFLDELVPEQEVSCDSNTVRSSHPQSSVSGRTLSSSTPSVSSRSVHSFSSVQPQFNLDSAASLLESFREGMLPHFPVIVLTPDETVPSLTRDRPFVLLAILAAASGGRSLQGHSLYDEEFRKVLALKFLSSAVLRMATMFTDIVLHGYPLLKFPHHDTRKRDQTPPEIIVDPSSLITCTKRLREWYDYIASLPASEFANFAGTDWARLIMTVILGLRLSFPIPNECPGWDHNAARQILDLGSFLHRFSKDEGDTEIMTPASGPNTDVLSASRIVFGVVKRKYEARLAALEKAAIMEPPHPTPPDAEKGLHKCPMFDGSLDPYLQTWDDYCLNTTSFATPPLSTSALDAGSIAVDGTGSARDVQSTIFHDLWATMTMGWSQQGSGNMDLSNI</sequence>
<dbReference type="Proteomes" id="UP000283895">
    <property type="component" value="Unassembled WGS sequence"/>
</dbReference>
<dbReference type="STRING" id="356882.A0A423X2W5"/>
<feature type="compositionally biased region" description="Low complexity" evidence="1">
    <location>
        <begin position="278"/>
        <end position="295"/>
    </location>
</feature>
<accession>A0A423X2W5</accession>
<dbReference type="AlphaFoldDB" id="A0A423X2W5"/>
<reference evidence="2 3" key="1">
    <citation type="submission" date="2015-09" db="EMBL/GenBank/DDBJ databases">
        <title>Host preference determinants of Valsa canker pathogens revealed by comparative genomics.</title>
        <authorList>
            <person name="Yin Z."/>
            <person name="Huang L."/>
        </authorList>
    </citation>
    <scope>NUCLEOTIDE SEQUENCE [LARGE SCALE GENOMIC DNA]</scope>
    <source>
        <strain evidence="2 3">03-1</strain>
    </source>
</reference>
<comment type="caution">
    <text evidence="2">The sequence shown here is derived from an EMBL/GenBank/DDBJ whole genome shotgun (WGS) entry which is preliminary data.</text>
</comment>
<name>A0A423X2W5_9PEZI</name>